<evidence type="ECO:0000313" key="1">
    <source>
        <dbReference type="EMBL" id="VDM96226.1"/>
    </source>
</evidence>
<gene>
    <name evidence="1" type="ORF">TCLT_LOCUS1014</name>
</gene>
<reference evidence="1 2" key="2">
    <citation type="submission" date="2018-11" db="EMBL/GenBank/DDBJ databases">
        <authorList>
            <consortium name="Pathogen Informatics"/>
        </authorList>
    </citation>
    <scope>NUCLEOTIDE SEQUENCE [LARGE SCALE GENOMIC DNA]</scope>
</reference>
<dbReference type="AlphaFoldDB" id="A0A0N5CLM1"/>
<reference evidence="3" key="1">
    <citation type="submission" date="2017-02" db="UniProtKB">
        <authorList>
            <consortium name="WormBaseParasite"/>
        </authorList>
    </citation>
    <scope>IDENTIFICATION</scope>
</reference>
<evidence type="ECO:0000313" key="3">
    <source>
        <dbReference type="WBParaSite" id="TCLT_0000101301-mRNA-1"/>
    </source>
</evidence>
<name>A0A0N5CLM1_THECL</name>
<keyword evidence="2" id="KW-1185">Reference proteome</keyword>
<dbReference type="Proteomes" id="UP000276776">
    <property type="component" value="Unassembled WGS sequence"/>
</dbReference>
<organism evidence="3">
    <name type="scientific">Thelazia callipaeda</name>
    <name type="common">Oriental eyeworm</name>
    <name type="synonym">Parasitic nematode</name>
    <dbReference type="NCBI Taxonomy" id="103827"/>
    <lineage>
        <taxon>Eukaryota</taxon>
        <taxon>Metazoa</taxon>
        <taxon>Ecdysozoa</taxon>
        <taxon>Nematoda</taxon>
        <taxon>Chromadorea</taxon>
        <taxon>Rhabditida</taxon>
        <taxon>Spirurina</taxon>
        <taxon>Spiruromorpha</taxon>
        <taxon>Thelazioidea</taxon>
        <taxon>Thelaziidae</taxon>
        <taxon>Thelazia</taxon>
    </lineage>
</organism>
<protein>
    <submittedName>
        <fullName evidence="3">IBD domain-containing protein</fullName>
    </submittedName>
</protein>
<dbReference type="EMBL" id="UYYF01000105">
    <property type="protein sequence ID" value="VDM96226.1"/>
    <property type="molecule type" value="Genomic_DNA"/>
</dbReference>
<dbReference type="WBParaSite" id="TCLT_0000101301-mRNA-1">
    <property type="protein sequence ID" value="TCLT_0000101301-mRNA-1"/>
    <property type="gene ID" value="TCLT_0000101301"/>
</dbReference>
<dbReference type="OrthoDB" id="5828618at2759"/>
<evidence type="ECO:0000313" key="2">
    <source>
        <dbReference type="Proteomes" id="UP000276776"/>
    </source>
</evidence>
<sequence length="279" mass="31496">MTTPSSTISYPSSSVSSYGMDPMYSLNHPFCHPPTPYFISEQNLNLPPNKENDEMKMETNDDSQIGCEQMYMFYPVNSNSLINSRKRHSGNEIDGPLCKRKVENVSARLEHIHISNESKLINKNRMKEYAFILKSDFTVYNLSHVWTFSASSENLEETYGGNNGGLLIVDEKIRRYIQNEHKLCDSFLNSSSMAVVPYVPLVSLSNQGMIGRIKEIDIDDDNYDEECVSSDNGLVSFPDDPVYLHSADIENVVAGNSNSLSPALQVTEMFIDDDKMEID</sequence>
<accession>A0A0N5CLM1</accession>
<proteinExistence type="predicted"/>